<dbReference type="GO" id="GO:0031012">
    <property type="term" value="C:extracellular matrix"/>
    <property type="evidence" value="ECO:0007669"/>
    <property type="project" value="TreeGrafter"/>
</dbReference>
<evidence type="ECO:0000313" key="6">
    <source>
        <dbReference type="EMBL" id="KAJ8915798.1"/>
    </source>
</evidence>
<dbReference type="InterPro" id="IPR050328">
    <property type="entry name" value="Dev_Immune_Receptor"/>
</dbReference>
<dbReference type="EMBL" id="JANEYG010000049">
    <property type="protein sequence ID" value="KAJ8915798.1"/>
    <property type="molecule type" value="Genomic_DNA"/>
</dbReference>
<evidence type="ECO:0000256" key="5">
    <source>
        <dbReference type="SAM" id="SignalP"/>
    </source>
</evidence>
<evidence type="ECO:0000256" key="2">
    <source>
        <dbReference type="ARBA" id="ARBA00022729"/>
    </source>
</evidence>
<dbReference type="PANTHER" id="PTHR24373:SF275">
    <property type="entry name" value="TIR DOMAIN-CONTAINING PROTEIN"/>
    <property type="match status" value="1"/>
</dbReference>
<dbReference type="PROSITE" id="PS51450">
    <property type="entry name" value="LRR"/>
    <property type="match status" value="7"/>
</dbReference>
<dbReference type="SUPFAM" id="SSF52058">
    <property type="entry name" value="L domain-like"/>
    <property type="match status" value="2"/>
</dbReference>
<keyword evidence="4" id="KW-1133">Transmembrane helix</keyword>
<evidence type="ECO:0000313" key="7">
    <source>
        <dbReference type="Proteomes" id="UP001159042"/>
    </source>
</evidence>
<reference evidence="6 7" key="1">
    <citation type="journal article" date="2023" name="Insect Mol. Biol.">
        <title>Genome sequencing provides insights into the evolution of gene families encoding plant cell wall-degrading enzymes in longhorned beetles.</title>
        <authorList>
            <person name="Shin N.R."/>
            <person name="Okamura Y."/>
            <person name="Kirsch R."/>
            <person name="Pauchet Y."/>
        </authorList>
    </citation>
    <scope>NUCLEOTIDE SEQUENCE [LARGE SCALE GENOMIC DNA]</scope>
    <source>
        <strain evidence="6">EAD_L_NR</strain>
    </source>
</reference>
<dbReference type="FunFam" id="3.80.10.10:FF:001164">
    <property type="entry name" value="GH01279p"/>
    <property type="match status" value="1"/>
</dbReference>
<dbReference type="Pfam" id="PF13855">
    <property type="entry name" value="LRR_8"/>
    <property type="match status" value="4"/>
</dbReference>
<dbReference type="AlphaFoldDB" id="A0AAV8VN82"/>
<protein>
    <recommendedName>
        <fullName evidence="8">Toll-like receptor 3</fullName>
    </recommendedName>
</protein>
<feature type="chain" id="PRO_5043586266" description="Toll-like receptor 3" evidence="5">
    <location>
        <begin position="23"/>
        <end position="936"/>
    </location>
</feature>
<dbReference type="InterPro" id="IPR032675">
    <property type="entry name" value="LRR_dom_sf"/>
</dbReference>
<dbReference type="InterPro" id="IPR001611">
    <property type="entry name" value="Leu-rich_rpt"/>
</dbReference>
<evidence type="ECO:0008006" key="8">
    <source>
        <dbReference type="Google" id="ProtNLM"/>
    </source>
</evidence>
<dbReference type="PRINTS" id="PR00019">
    <property type="entry name" value="LEURICHRPT"/>
</dbReference>
<keyword evidence="3" id="KW-0677">Repeat</keyword>
<dbReference type="InterPro" id="IPR003591">
    <property type="entry name" value="Leu-rich_rpt_typical-subtyp"/>
</dbReference>
<keyword evidence="2 5" id="KW-0732">Signal</keyword>
<dbReference type="Gene3D" id="3.80.10.10">
    <property type="entry name" value="Ribonuclease Inhibitor"/>
    <property type="match status" value="4"/>
</dbReference>
<evidence type="ECO:0000256" key="3">
    <source>
        <dbReference type="ARBA" id="ARBA00022737"/>
    </source>
</evidence>
<gene>
    <name evidence="6" type="ORF">NQ315_004610</name>
</gene>
<dbReference type="PANTHER" id="PTHR24373">
    <property type="entry name" value="SLIT RELATED LEUCINE-RICH REPEAT NEURONAL PROTEIN"/>
    <property type="match status" value="1"/>
</dbReference>
<comment type="caution">
    <text evidence="6">The sequence shown here is derived from an EMBL/GenBank/DDBJ whole genome shotgun (WGS) entry which is preliminary data.</text>
</comment>
<dbReference type="SMART" id="SM00365">
    <property type="entry name" value="LRR_SD22"/>
    <property type="match status" value="12"/>
</dbReference>
<dbReference type="Proteomes" id="UP001159042">
    <property type="component" value="Unassembled WGS sequence"/>
</dbReference>
<feature type="transmembrane region" description="Helical" evidence="4">
    <location>
        <begin position="892"/>
        <end position="917"/>
    </location>
</feature>
<keyword evidence="4" id="KW-0472">Membrane</keyword>
<dbReference type="Pfam" id="PF00560">
    <property type="entry name" value="LRR_1"/>
    <property type="match status" value="1"/>
</dbReference>
<dbReference type="GO" id="GO:0005615">
    <property type="term" value="C:extracellular space"/>
    <property type="evidence" value="ECO:0007669"/>
    <property type="project" value="TreeGrafter"/>
</dbReference>
<keyword evidence="1" id="KW-0433">Leucine-rich repeat</keyword>
<sequence length="936" mass="105536">MQKEIWAIIVLVAALNVHFVTSLFVSPFDLMKCSYGERGSLTATCINATAGYFKSTPYRFDQLDETLRCVNCSLKTIDSGTFDISGNQIKNLDLTRSQIELLKQKAFVGLIFLENLYLNDNNIRAIYAGTFSGVKKIKYINLSDNQIDILSEDGFLELQNLEKLDLEHNNIKTITSKAFNGLAKLKELNLRNNQLSEIKDGLSNLTSLEILNLENNLIYSLKGPEFFNLTSLLELNIAHNRLQNVVIEFKPQSLLRNLFLQNNFVSTIPANFLKGLHNLENLDLSYNVISEINQKTLQDLYNLRNLNISYNKLTKFQTGIFSGLPQLELLNCSHNTIQTLEVTGVFNLHSLHALDLSYNQLEDVDYVGLISRLPRLSYLKLENNVLPCDLEAEMDEYFAEDNFKYVLYDNSVGSLKCINKPVKPTRALVPDKLLGEEKPTTKGASGAEISTLLWICAVTALADSVPIRTPFGFSNPMVCSYGERGSLTVNCVNATSSFFKLAPYRFDHLDETLKCINCTLNSLDAGTFDLSGNQIKALDIRNSSISKIWPRAFIGLIFMEKLLLSNNPILNIYPGAFIGVRKVKYIEMENAVSSLDPLVFEELHQLEVLNLKQNKLSVLDNGVFEGLKNLKVLDLSFNRLKSLSGCFAPLISLKTLNLQDNQITKITGNEFTTLLSLIHLDLASNALTNFTINIDPNNNLRVLNLARNRLTSDGVKLGTFKDLNRLENLDLSKNLFNKIPPKFFQGLFKLRILNLYANELKVFSTGSFSGLPHLLNLNLSSNYLTSAKISGHLLLHSLHTLDLSNNDIKEFDYIAFVACMPRITRVNLLNNNLPCETAAEIETLFNEDNIRFYMSNKGTVENCDTPPKSPKEIIQKFVNEKNKDRSSHATEITLVILIAFVVVLIALLFYVQFFILYRIQPRNFNIHITHTPNSSS</sequence>
<evidence type="ECO:0000256" key="4">
    <source>
        <dbReference type="SAM" id="Phobius"/>
    </source>
</evidence>
<accession>A0AAV8VN82</accession>
<dbReference type="SMART" id="SM00369">
    <property type="entry name" value="LRR_TYP"/>
    <property type="match status" value="20"/>
</dbReference>
<organism evidence="6 7">
    <name type="scientific">Exocentrus adspersus</name>
    <dbReference type="NCBI Taxonomy" id="1586481"/>
    <lineage>
        <taxon>Eukaryota</taxon>
        <taxon>Metazoa</taxon>
        <taxon>Ecdysozoa</taxon>
        <taxon>Arthropoda</taxon>
        <taxon>Hexapoda</taxon>
        <taxon>Insecta</taxon>
        <taxon>Pterygota</taxon>
        <taxon>Neoptera</taxon>
        <taxon>Endopterygota</taxon>
        <taxon>Coleoptera</taxon>
        <taxon>Polyphaga</taxon>
        <taxon>Cucujiformia</taxon>
        <taxon>Chrysomeloidea</taxon>
        <taxon>Cerambycidae</taxon>
        <taxon>Lamiinae</taxon>
        <taxon>Acanthocinini</taxon>
        <taxon>Exocentrus</taxon>
    </lineage>
</organism>
<keyword evidence="7" id="KW-1185">Reference proteome</keyword>
<name>A0AAV8VN82_9CUCU</name>
<evidence type="ECO:0000256" key="1">
    <source>
        <dbReference type="ARBA" id="ARBA00022614"/>
    </source>
</evidence>
<keyword evidence="4" id="KW-0812">Transmembrane</keyword>
<proteinExistence type="predicted"/>
<feature type="signal peptide" evidence="5">
    <location>
        <begin position="1"/>
        <end position="22"/>
    </location>
</feature>